<dbReference type="EMBL" id="JAUKTV010000003">
    <property type="protein sequence ID" value="KAK0742331.1"/>
    <property type="molecule type" value="Genomic_DNA"/>
</dbReference>
<evidence type="ECO:0000313" key="3">
    <source>
        <dbReference type="Proteomes" id="UP001172159"/>
    </source>
</evidence>
<feature type="compositionally biased region" description="Basic and acidic residues" evidence="1">
    <location>
        <begin position="48"/>
        <end position="65"/>
    </location>
</feature>
<comment type="caution">
    <text evidence="2">The sequence shown here is derived from an EMBL/GenBank/DDBJ whole genome shotgun (WGS) entry which is preliminary data.</text>
</comment>
<name>A0AA40EN33_9PEZI</name>
<evidence type="ECO:0000313" key="2">
    <source>
        <dbReference type="EMBL" id="KAK0742331.1"/>
    </source>
</evidence>
<dbReference type="Proteomes" id="UP001172159">
    <property type="component" value="Unassembled WGS sequence"/>
</dbReference>
<feature type="region of interest" description="Disordered" evidence="1">
    <location>
        <begin position="1"/>
        <end position="65"/>
    </location>
</feature>
<dbReference type="AlphaFoldDB" id="A0AA40EN33"/>
<evidence type="ECO:0000256" key="1">
    <source>
        <dbReference type="SAM" id="MobiDB-lite"/>
    </source>
</evidence>
<reference evidence="2" key="1">
    <citation type="submission" date="2023-06" db="EMBL/GenBank/DDBJ databases">
        <title>Genome-scale phylogeny and comparative genomics of the fungal order Sordariales.</title>
        <authorList>
            <consortium name="Lawrence Berkeley National Laboratory"/>
            <person name="Hensen N."/>
            <person name="Bonometti L."/>
            <person name="Westerberg I."/>
            <person name="Brannstrom I.O."/>
            <person name="Guillou S."/>
            <person name="Cros-Aarteil S."/>
            <person name="Calhoun S."/>
            <person name="Haridas S."/>
            <person name="Kuo A."/>
            <person name="Mondo S."/>
            <person name="Pangilinan J."/>
            <person name="Riley R."/>
            <person name="Labutti K."/>
            <person name="Andreopoulos B."/>
            <person name="Lipzen A."/>
            <person name="Chen C."/>
            <person name="Yanf M."/>
            <person name="Daum C."/>
            <person name="Ng V."/>
            <person name="Clum A."/>
            <person name="Steindorff A."/>
            <person name="Ohm R."/>
            <person name="Martin F."/>
            <person name="Silar P."/>
            <person name="Natvig D."/>
            <person name="Lalanne C."/>
            <person name="Gautier V."/>
            <person name="Ament-Velasquez S.L."/>
            <person name="Kruys A."/>
            <person name="Hutchinson M.I."/>
            <person name="Powell A.J."/>
            <person name="Barry K."/>
            <person name="Miller A.N."/>
            <person name="Grigoriev I.V."/>
            <person name="Debuchy R."/>
            <person name="Gladieux P."/>
            <person name="Thoren M.H."/>
            <person name="Johannesson H."/>
        </authorList>
    </citation>
    <scope>NUCLEOTIDE SEQUENCE</scope>
    <source>
        <strain evidence="2">CBS 540.89</strain>
    </source>
</reference>
<gene>
    <name evidence="2" type="ORF">B0T21DRAFT_128671</name>
</gene>
<keyword evidence="3" id="KW-1185">Reference proteome</keyword>
<proteinExistence type="predicted"/>
<sequence>MRSKHREHKQSNKQVNPAPPPNQRSHPSSVYFAPISQTIIPHSGQKSPSERVYDHKPLGERVQCD</sequence>
<feature type="compositionally biased region" description="Polar residues" evidence="1">
    <location>
        <begin position="35"/>
        <end position="47"/>
    </location>
</feature>
<protein>
    <submittedName>
        <fullName evidence="2">Uncharacterized protein</fullName>
    </submittedName>
</protein>
<accession>A0AA40EN33</accession>
<organism evidence="2 3">
    <name type="scientific">Apiosordaria backusii</name>
    <dbReference type="NCBI Taxonomy" id="314023"/>
    <lineage>
        <taxon>Eukaryota</taxon>
        <taxon>Fungi</taxon>
        <taxon>Dikarya</taxon>
        <taxon>Ascomycota</taxon>
        <taxon>Pezizomycotina</taxon>
        <taxon>Sordariomycetes</taxon>
        <taxon>Sordariomycetidae</taxon>
        <taxon>Sordariales</taxon>
        <taxon>Lasiosphaeriaceae</taxon>
        <taxon>Apiosordaria</taxon>
    </lineage>
</organism>